<gene>
    <name evidence="1" type="ORF">LHJ74_12490</name>
</gene>
<dbReference type="InterPro" id="IPR006764">
    <property type="entry name" value="SAM_dep_MeTrfase_SAV2177_type"/>
</dbReference>
<dbReference type="GO" id="GO:0032259">
    <property type="term" value="P:methylation"/>
    <property type="evidence" value="ECO:0007669"/>
    <property type="project" value="UniProtKB-KW"/>
</dbReference>
<evidence type="ECO:0000313" key="1">
    <source>
        <dbReference type="EMBL" id="MCT2590717.1"/>
    </source>
</evidence>
<dbReference type="RefSeq" id="WP_260218037.1">
    <property type="nucleotide sequence ID" value="NZ_JAJAGO010000005.1"/>
</dbReference>
<organism evidence="1 2">
    <name type="scientific">Streptomyces gossypii</name>
    <dbReference type="NCBI Taxonomy" id="2883101"/>
    <lineage>
        <taxon>Bacteria</taxon>
        <taxon>Bacillati</taxon>
        <taxon>Actinomycetota</taxon>
        <taxon>Actinomycetes</taxon>
        <taxon>Kitasatosporales</taxon>
        <taxon>Streptomycetaceae</taxon>
        <taxon>Streptomyces</taxon>
    </lineage>
</organism>
<protein>
    <submittedName>
        <fullName evidence="1">SAM-dependent methyltransferase</fullName>
    </submittedName>
</protein>
<dbReference type="GO" id="GO:0008168">
    <property type="term" value="F:methyltransferase activity"/>
    <property type="evidence" value="ECO:0007669"/>
    <property type="project" value="UniProtKB-KW"/>
</dbReference>
<keyword evidence="1" id="KW-0808">Transferase</keyword>
<dbReference type="Gene3D" id="3.40.50.150">
    <property type="entry name" value="Vaccinia Virus protein VP39"/>
    <property type="match status" value="1"/>
</dbReference>
<dbReference type="InterPro" id="IPR029063">
    <property type="entry name" value="SAM-dependent_MTases_sf"/>
</dbReference>
<evidence type="ECO:0000313" key="2">
    <source>
        <dbReference type="Proteomes" id="UP001156389"/>
    </source>
</evidence>
<dbReference type="EMBL" id="JAJAGO010000005">
    <property type="protein sequence ID" value="MCT2590717.1"/>
    <property type="molecule type" value="Genomic_DNA"/>
</dbReference>
<keyword evidence="2" id="KW-1185">Reference proteome</keyword>
<sequence>MTEQSEADSVVDTSVPHSARIWNYWLGGKDNYRVDREAGDEYAKLYPDIVFMAQAARGFLSRGVHHLAAEVGIRQFLDIGTGLPAAENTHEVALRAAPECRVLYVDNDPLVLTHARAILTGPVSDRVGYIDADVHRPESILEAARERLDFDQPIALMLMGILGHVDSYEEARSIVARLLEPLPAGSHLVLYESTDGDEQLQAAQQGYDDGGSVPYRLRDLDQVRGYFDGLDLLEPGIASCSHWRVSSPPEREAMTFGGIGRKP</sequence>
<accession>A0ABT2JS54</accession>
<dbReference type="CDD" id="cd02440">
    <property type="entry name" value="AdoMet_MTases"/>
    <property type="match status" value="1"/>
</dbReference>
<dbReference type="Proteomes" id="UP001156389">
    <property type="component" value="Unassembled WGS sequence"/>
</dbReference>
<dbReference type="SUPFAM" id="SSF53335">
    <property type="entry name" value="S-adenosyl-L-methionine-dependent methyltransferases"/>
    <property type="match status" value="1"/>
</dbReference>
<dbReference type="PIRSF" id="PIRSF017393">
    <property type="entry name" value="MTase_SAV2177"/>
    <property type="match status" value="1"/>
</dbReference>
<reference evidence="1 2" key="1">
    <citation type="submission" date="2021-10" db="EMBL/GenBank/DDBJ databases">
        <title>Streptomyces gossypii sp. nov., isolated from soil collected from cotton field.</title>
        <authorList>
            <person name="Ge X."/>
            <person name="Chen X."/>
            <person name="Liu W."/>
        </authorList>
    </citation>
    <scope>NUCLEOTIDE SEQUENCE [LARGE SCALE GENOMIC DNA]</scope>
    <source>
        <strain evidence="1 2">N2-109</strain>
    </source>
</reference>
<name>A0ABT2JS54_9ACTN</name>
<keyword evidence="1" id="KW-0489">Methyltransferase</keyword>
<proteinExistence type="predicted"/>
<comment type="caution">
    <text evidence="1">The sequence shown here is derived from an EMBL/GenBank/DDBJ whole genome shotgun (WGS) entry which is preliminary data.</text>
</comment>
<dbReference type="Pfam" id="PF04672">
    <property type="entry name" value="Methyltransf_19"/>
    <property type="match status" value="1"/>
</dbReference>